<keyword evidence="1" id="KW-0479">Metal-binding</keyword>
<dbReference type="Proteomes" id="UP001177003">
    <property type="component" value="Chromosome 6"/>
</dbReference>
<evidence type="ECO:0000313" key="7">
    <source>
        <dbReference type="EMBL" id="CAI9290634.1"/>
    </source>
</evidence>
<evidence type="ECO:0000259" key="6">
    <source>
        <dbReference type="PROSITE" id="PS50966"/>
    </source>
</evidence>
<dbReference type="GO" id="GO:0008270">
    <property type="term" value="F:zinc ion binding"/>
    <property type="evidence" value="ECO:0007669"/>
    <property type="project" value="UniProtKB-KW"/>
</dbReference>
<keyword evidence="8" id="KW-1185">Reference proteome</keyword>
<dbReference type="EMBL" id="OX465082">
    <property type="protein sequence ID" value="CAI9290634.1"/>
    <property type="molecule type" value="Genomic_DNA"/>
</dbReference>
<feature type="compositionally biased region" description="Low complexity" evidence="5">
    <location>
        <begin position="509"/>
        <end position="525"/>
    </location>
</feature>
<feature type="domain" description="SWIM-type" evidence="6">
    <location>
        <begin position="413"/>
        <end position="445"/>
    </location>
</feature>
<dbReference type="InterPro" id="IPR006564">
    <property type="entry name" value="Znf_PMZ"/>
</dbReference>
<evidence type="ECO:0000256" key="3">
    <source>
        <dbReference type="ARBA" id="ARBA00022833"/>
    </source>
</evidence>
<keyword evidence="3" id="KW-0862">Zinc</keyword>
<dbReference type="InterPro" id="IPR018289">
    <property type="entry name" value="MULE_transposase_dom"/>
</dbReference>
<gene>
    <name evidence="7" type="ORF">LSALG_LOCUS29820</name>
</gene>
<protein>
    <recommendedName>
        <fullName evidence="6">SWIM-type domain-containing protein</fullName>
    </recommendedName>
</protein>
<proteinExistence type="predicted"/>
<evidence type="ECO:0000313" key="8">
    <source>
        <dbReference type="Proteomes" id="UP001177003"/>
    </source>
</evidence>
<dbReference type="PANTHER" id="PTHR31973">
    <property type="entry name" value="POLYPROTEIN, PUTATIVE-RELATED"/>
    <property type="match status" value="1"/>
</dbReference>
<dbReference type="InterPro" id="IPR007527">
    <property type="entry name" value="Znf_SWIM"/>
</dbReference>
<evidence type="ECO:0000256" key="1">
    <source>
        <dbReference type="ARBA" id="ARBA00022723"/>
    </source>
</evidence>
<evidence type="ECO:0000256" key="2">
    <source>
        <dbReference type="ARBA" id="ARBA00022771"/>
    </source>
</evidence>
<feature type="compositionally biased region" description="Low complexity" evidence="5">
    <location>
        <begin position="586"/>
        <end position="596"/>
    </location>
</feature>
<sequence length="710" mass="79612">MSISMPNPDGLYPIVELNFKGVFLRNPFSYNHGKPLISGITAIANDDDYGGFIFHPYGTDGKICMYVDHDGQGIEDWFASEIEEEDGDDFCIDGGVNEDEIDRLTVVDVDFNEDIVTMNRTKGDEFLNRLCGEDEEGNNNNINDHDGHEEDANVTQQHSIFNELVPWKKQIPILGVCKGELLCAVGRDANNGIYPIAWAIVCVENKENWRWFLDLLIDDLGLNLGYGYSVISYQHKGLNEAVKELLPYVEHRQCAKHISQNLRKRYSGAQYESIFWKACKATTEVDFKVAMKELEVLDLSAHQYLMDKDPKTWSRAYFQPRRCCDVVENRMSESFNVVIVDARKKPIITMLEELRMYMMERVFKKKCKGLGWGNQICPTIREIMNDIKKGLRHYHVLPSGLNQFEVRGTTDAYDVDLEERTCSCRIWQLNGIGCVHSVAAISFMNRDVDSYVDKMFSSITYMKAYKFRLAPMNGSNLWPATDYTPPLPPVRRAMPGRPATKSKRDAIETTNQSSKKSKTTTQTQNKGKEQVKVSKAGKKQKCSLSKIEGHNKRACTLTRPPKTKAKRKTKQGVAEALNEDESNESNAVNDGGVVNDGGEAVNDGGAVTHGGEAVNDGGAVNDGAEAVNEVHVKQDYDEVELTPLEFDASANGEPSQVHAQEQEARETPLATLLKKIRRKKSERIIKLKLGKKVGGNDAPGNSEAKLVTLE</sequence>
<evidence type="ECO:0000256" key="4">
    <source>
        <dbReference type="PROSITE-ProRule" id="PRU00325"/>
    </source>
</evidence>
<dbReference type="PROSITE" id="PS50966">
    <property type="entry name" value="ZF_SWIM"/>
    <property type="match status" value="1"/>
</dbReference>
<keyword evidence="2 4" id="KW-0863">Zinc-finger</keyword>
<dbReference type="Pfam" id="PF04434">
    <property type="entry name" value="SWIM"/>
    <property type="match status" value="1"/>
</dbReference>
<dbReference type="SMART" id="SM00575">
    <property type="entry name" value="ZnF_PMZ"/>
    <property type="match status" value="1"/>
</dbReference>
<feature type="compositionally biased region" description="Basic residues" evidence="5">
    <location>
        <begin position="561"/>
        <end position="570"/>
    </location>
</feature>
<dbReference type="AlphaFoldDB" id="A0AA36EBZ1"/>
<name>A0AA36EBZ1_LACSI</name>
<dbReference type="Pfam" id="PF10551">
    <property type="entry name" value="MULE"/>
    <property type="match status" value="1"/>
</dbReference>
<organism evidence="7 8">
    <name type="scientific">Lactuca saligna</name>
    <name type="common">Willowleaf lettuce</name>
    <dbReference type="NCBI Taxonomy" id="75948"/>
    <lineage>
        <taxon>Eukaryota</taxon>
        <taxon>Viridiplantae</taxon>
        <taxon>Streptophyta</taxon>
        <taxon>Embryophyta</taxon>
        <taxon>Tracheophyta</taxon>
        <taxon>Spermatophyta</taxon>
        <taxon>Magnoliopsida</taxon>
        <taxon>eudicotyledons</taxon>
        <taxon>Gunneridae</taxon>
        <taxon>Pentapetalae</taxon>
        <taxon>asterids</taxon>
        <taxon>campanulids</taxon>
        <taxon>Asterales</taxon>
        <taxon>Asteraceae</taxon>
        <taxon>Cichorioideae</taxon>
        <taxon>Cichorieae</taxon>
        <taxon>Lactucinae</taxon>
        <taxon>Lactuca</taxon>
    </lineage>
</organism>
<accession>A0AA36EBZ1</accession>
<evidence type="ECO:0000256" key="5">
    <source>
        <dbReference type="SAM" id="MobiDB-lite"/>
    </source>
</evidence>
<feature type="region of interest" description="Disordered" evidence="5">
    <location>
        <begin position="484"/>
        <end position="596"/>
    </location>
</feature>
<reference evidence="7" key="1">
    <citation type="submission" date="2023-04" db="EMBL/GenBank/DDBJ databases">
        <authorList>
            <person name="Vijverberg K."/>
            <person name="Xiong W."/>
            <person name="Schranz E."/>
        </authorList>
    </citation>
    <scope>NUCLEOTIDE SEQUENCE</scope>
</reference>
<dbReference type="PANTHER" id="PTHR31973:SF189">
    <property type="entry name" value="TRANSPOSASE, MUDR, PLANT, MULE TRANSPOSASE DOMAIN PROTEIN-RELATED"/>
    <property type="match status" value="1"/>
</dbReference>